<evidence type="ECO:0000256" key="7">
    <source>
        <dbReference type="ARBA" id="ARBA00022884"/>
    </source>
</evidence>
<name>A0A1M7YFQ2_9FIRM</name>
<comment type="subcellular location">
    <subcellularLocation>
        <location evidence="2 8">Cytoplasm</location>
    </subcellularLocation>
</comment>
<dbReference type="GO" id="GO:0006402">
    <property type="term" value="P:mRNA catabolic process"/>
    <property type="evidence" value="ECO:0007669"/>
    <property type="project" value="TreeGrafter"/>
</dbReference>
<comment type="function">
    <text evidence="8">3'-5' exoribonuclease that releases 5'-nucleoside monophosphates and is involved in maturation of structured RNAs.</text>
</comment>
<dbReference type="GO" id="GO:0008859">
    <property type="term" value="F:exoribonuclease II activity"/>
    <property type="evidence" value="ECO:0007669"/>
    <property type="project" value="UniProtKB-UniRule"/>
</dbReference>
<dbReference type="SUPFAM" id="SSF50249">
    <property type="entry name" value="Nucleic acid-binding proteins"/>
    <property type="match status" value="4"/>
</dbReference>
<dbReference type="InterPro" id="IPR001900">
    <property type="entry name" value="RNase_II/R"/>
</dbReference>
<dbReference type="InterPro" id="IPR013223">
    <property type="entry name" value="RNase_B_OB_dom"/>
</dbReference>
<dbReference type="Gene3D" id="2.40.50.140">
    <property type="entry name" value="Nucleic acid-binding proteins"/>
    <property type="match status" value="3"/>
</dbReference>
<dbReference type="FunFam" id="2.40.50.140:FF:000219">
    <property type="entry name" value="Ribonuclease R"/>
    <property type="match status" value="1"/>
</dbReference>
<dbReference type="InterPro" id="IPR040476">
    <property type="entry name" value="CSD2"/>
</dbReference>
<dbReference type="InterPro" id="IPR011129">
    <property type="entry name" value="CSD"/>
</dbReference>
<dbReference type="GO" id="GO:0005829">
    <property type="term" value="C:cytosol"/>
    <property type="evidence" value="ECO:0007669"/>
    <property type="project" value="TreeGrafter"/>
</dbReference>
<dbReference type="PANTHER" id="PTHR23355">
    <property type="entry name" value="RIBONUCLEASE"/>
    <property type="match status" value="1"/>
</dbReference>
<dbReference type="InterPro" id="IPR012340">
    <property type="entry name" value="NA-bd_OB-fold"/>
</dbReference>
<proteinExistence type="inferred from homology"/>
<dbReference type="InterPro" id="IPR003029">
    <property type="entry name" value="S1_domain"/>
</dbReference>
<evidence type="ECO:0000313" key="10">
    <source>
        <dbReference type="EMBL" id="SHO51389.1"/>
    </source>
</evidence>
<dbReference type="STRING" id="1121345.SAMN02745217_03168"/>
<dbReference type="SMART" id="SM00357">
    <property type="entry name" value="CSP"/>
    <property type="match status" value="2"/>
</dbReference>
<evidence type="ECO:0000256" key="5">
    <source>
        <dbReference type="ARBA" id="ARBA00022801"/>
    </source>
</evidence>
<dbReference type="GO" id="GO:0003723">
    <property type="term" value="F:RNA binding"/>
    <property type="evidence" value="ECO:0007669"/>
    <property type="project" value="UniProtKB-UniRule"/>
</dbReference>
<dbReference type="PROSITE" id="PS50126">
    <property type="entry name" value="S1"/>
    <property type="match status" value="1"/>
</dbReference>
<keyword evidence="6 8" id="KW-0269">Exonuclease</keyword>
<sequence>MDKILLEERKKILLEFISSTEYKPMKLKEMAGILQVPRNEKNDFREIVEALVEDGKIEADNSGKYRVSDNNTKTGIFTGTQRGFGFVVIEGEEEDIFIPENGTKGALHNDKVLVSIKGQQTGKRKEGEVLRILERGNTTVVGTFEKSKNYGFVIPDNTKFGKDIFIQKEHTKGAVNGHKVVVKLTKFGDKQKSPEGKVIEILGHINDPGVDIKSVIAAYNLPLEFPEEVLGQVEKTEEEIEKEELKGRKDIRSLPTVTIDGEDAKDLDDAITLSKEGGIYHLGVHIADVSHYVRENTPLDKEALSRGTSVYLVDRVIPMLPHKLSNGICSLNAGSDRLALSCIMDIDEKGNVIGHEIAETVICVNRRMTYTSVKKILEDKDEEEIREYEELVPMFLLMEELAEILREKRRKRGSIDFDFPESKVVLNKEGHPIEIKPYDRNKATKIIEDFMLIANETVAEDYFWQEIPFVYRVHENPDSDRIKELGIFINNFGYSIRITQEDIHPKELQKLLRKIEGTQEEALISRLTLRSMKRARYSAESDGHFGLAAKYYCHFTSPIRRYPDLQIHRIIKENLKGNLSDKRYSHYDKILPDVARQASITERRADDAERDVLKLKKVEYMSDHIGEEFDGVISGITNWGMYVELPNTVEGLVRVTDMEDDFYVYDEEKYSMTGEHTRKSYKLGQKVRVEVADTDKWQKVIDFRLVEE</sequence>
<comment type="similarity">
    <text evidence="8">Belongs to the RNR ribonuclease family. RNase R subfamily.</text>
</comment>
<comment type="catalytic activity">
    <reaction evidence="1 8">
        <text>Exonucleolytic cleavage in the 3'- to 5'-direction to yield nucleoside 5'-phosphates.</text>
        <dbReference type="EC" id="3.1.13.1"/>
    </reaction>
</comment>
<keyword evidence="11" id="KW-1185">Reference proteome</keyword>
<keyword evidence="7 8" id="KW-0694">RNA-binding</keyword>
<evidence type="ECO:0000256" key="8">
    <source>
        <dbReference type="HAMAP-Rule" id="MF_01895"/>
    </source>
</evidence>
<keyword evidence="4 8" id="KW-0540">Nuclease</keyword>
<dbReference type="EMBL" id="FRFD01000009">
    <property type="protein sequence ID" value="SHO51389.1"/>
    <property type="molecule type" value="Genomic_DNA"/>
</dbReference>
<organism evidence="10 11">
    <name type="scientific">Anaerocolumna xylanovorans DSM 12503</name>
    <dbReference type="NCBI Taxonomy" id="1121345"/>
    <lineage>
        <taxon>Bacteria</taxon>
        <taxon>Bacillati</taxon>
        <taxon>Bacillota</taxon>
        <taxon>Clostridia</taxon>
        <taxon>Lachnospirales</taxon>
        <taxon>Lachnospiraceae</taxon>
        <taxon>Anaerocolumna</taxon>
    </lineage>
</organism>
<dbReference type="SMART" id="SM00955">
    <property type="entry name" value="RNB"/>
    <property type="match status" value="1"/>
</dbReference>
<reference evidence="10 11" key="1">
    <citation type="submission" date="2016-12" db="EMBL/GenBank/DDBJ databases">
        <authorList>
            <person name="Song W.-J."/>
            <person name="Kurnit D.M."/>
        </authorList>
    </citation>
    <scope>NUCLEOTIDE SEQUENCE [LARGE SCALE GENOMIC DNA]</scope>
    <source>
        <strain evidence="10 11">DSM 12503</strain>
    </source>
</reference>
<evidence type="ECO:0000256" key="4">
    <source>
        <dbReference type="ARBA" id="ARBA00022722"/>
    </source>
</evidence>
<evidence type="ECO:0000256" key="6">
    <source>
        <dbReference type="ARBA" id="ARBA00022839"/>
    </source>
</evidence>
<dbReference type="RefSeq" id="WP_073589821.1">
    <property type="nucleotide sequence ID" value="NZ_FRFD01000009.1"/>
</dbReference>
<feature type="domain" description="S1 motif" evidence="9">
    <location>
        <begin position="626"/>
        <end position="706"/>
    </location>
</feature>
<dbReference type="NCBIfam" id="TIGR02063">
    <property type="entry name" value="RNase_R"/>
    <property type="match status" value="1"/>
</dbReference>
<dbReference type="OrthoDB" id="9764149at2"/>
<dbReference type="InterPro" id="IPR004476">
    <property type="entry name" value="RNase_II/RNase_R"/>
</dbReference>
<evidence type="ECO:0000256" key="3">
    <source>
        <dbReference type="ARBA" id="ARBA00022490"/>
    </source>
</evidence>
<evidence type="ECO:0000256" key="2">
    <source>
        <dbReference type="ARBA" id="ARBA00004496"/>
    </source>
</evidence>
<keyword evidence="5 8" id="KW-0378">Hydrolase</keyword>
<dbReference type="CDD" id="cd04471">
    <property type="entry name" value="S1_RNase_R"/>
    <property type="match status" value="1"/>
</dbReference>
<dbReference type="Pfam" id="PF08206">
    <property type="entry name" value="OB_RNB"/>
    <property type="match status" value="1"/>
</dbReference>
<dbReference type="EC" id="3.1.13.1" evidence="8"/>
<dbReference type="InterPro" id="IPR011805">
    <property type="entry name" value="RNase_R"/>
</dbReference>
<evidence type="ECO:0000256" key="1">
    <source>
        <dbReference type="ARBA" id="ARBA00001849"/>
    </source>
</evidence>
<dbReference type="AlphaFoldDB" id="A0A1M7YFQ2"/>
<dbReference type="InterPro" id="IPR050180">
    <property type="entry name" value="RNR_Ribonuclease"/>
</dbReference>
<protein>
    <recommendedName>
        <fullName evidence="8">Ribonuclease R</fullName>
        <shortName evidence="8">RNase R</shortName>
        <ecNumber evidence="8">3.1.13.1</ecNumber>
    </recommendedName>
</protein>
<dbReference type="HAMAP" id="MF_01895">
    <property type="entry name" value="RNase_R"/>
    <property type="match status" value="1"/>
</dbReference>
<dbReference type="Pfam" id="PF00575">
    <property type="entry name" value="S1"/>
    <property type="match status" value="1"/>
</dbReference>
<dbReference type="Pfam" id="PF17876">
    <property type="entry name" value="CSD2"/>
    <property type="match status" value="1"/>
</dbReference>
<evidence type="ECO:0000313" key="11">
    <source>
        <dbReference type="Proteomes" id="UP000184612"/>
    </source>
</evidence>
<gene>
    <name evidence="8" type="primary">rnr</name>
    <name evidence="10" type="ORF">SAMN02745217_03168</name>
</gene>
<dbReference type="SMART" id="SM00316">
    <property type="entry name" value="S1"/>
    <property type="match status" value="1"/>
</dbReference>
<dbReference type="PANTHER" id="PTHR23355:SF9">
    <property type="entry name" value="DIS3-LIKE EXONUCLEASE 2"/>
    <property type="match status" value="1"/>
</dbReference>
<dbReference type="NCBIfam" id="TIGR00358">
    <property type="entry name" value="3_prime_RNase"/>
    <property type="match status" value="1"/>
</dbReference>
<dbReference type="Pfam" id="PF00773">
    <property type="entry name" value="RNB"/>
    <property type="match status" value="1"/>
</dbReference>
<accession>A0A1M7YFQ2</accession>
<keyword evidence="3 8" id="KW-0963">Cytoplasm</keyword>
<evidence type="ECO:0000259" key="9">
    <source>
        <dbReference type="PROSITE" id="PS50126"/>
    </source>
</evidence>
<dbReference type="Proteomes" id="UP000184612">
    <property type="component" value="Unassembled WGS sequence"/>
</dbReference>